<evidence type="ECO:0008006" key="7">
    <source>
        <dbReference type="Google" id="ProtNLM"/>
    </source>
</evidence>
<dbReference type="SUPFAM" id="SSF51905">
    <property type="entry name" value="FAD/NAD(P)-binding domain"/>
    <property type="match status" value="1"/>
</dbReference>
<evidence type="ECO:0000313" key="6">
    <source>
        <dbReference type="EMBL" id="GAG51725.1"/>
    </source>
</evidence>
<feature type="non-terminal residue" evidence="6">
    <location>
        <position position="137"/>
    </location>
</feature>
<name>X0Y7I4_9ZZZZ</name>
<dbReference type="GO" id="GO:0051539">
    <property type="term" value="F:4 iron, 4 sulfur cluster binding"/>
    <property type="evidence" value="ECO:0007669"/>
    <property type="project" value="UniProtKB-KW"/>
</dbReference>
<dbReference type="AlphaFoldDB" id="X0Y7I4"/>
<dbReference type="Gene3D" id="3.50.50.60">
    <property type="entry name" value="FAD/NAD(P)-binding domain"/>
    <property type="match status" value="1"/>
</dbReference>
<dbReference type="InterPro" id="IPR039650">
    <property type="entry name" value="HdrA-like"/>
</dbReference>
<dbReference type="Pfam" id="PF12831">
    <property type="entry name" value="FAD_oxidored"/>
    <property type="match status" value="1"/>
</dbReference>
<keyword evidence="1" id="KW-0004">4Fe-4S</keyword>
<dbReference type="PANTHER" id="PTHR43498">
    <property type="entry name" value="FERREDOXIN:COB-COM HETERODISULFIDE REDUCTASE SUBUNIT A"/>
    <property type="match status" value="1"/>
</dbReference>
<dbReference type="InterPro" id="IPR036188">
    <property type="entry name" value="FAD/NAD-bd_sf"/>
</dbReference>
<comment type="caution">
    <text evidence="6">The sequence shown here is derived from an EMBL/GenBank/DDBJ whole genome shotgun (WGS) entry which is preliminary data.</text>
</comment>
<gene>
    <name evidence="6" type="ORF">S01H1_84283</name>
</gene>
<reference evidence="6" key="1">
    <citation type="journal article" date="2014" name="Front. Microbiol.">
        <title>High frequency of phylogenetically diverse reductive dehalogenase-homologous genes in deep subseafloor sedimentary metagenomes.</title>
        <authorList>
            <person name="Kawai M."/>
            <person name="Futagami T."/>
            <person name="Toyoda A."/>
            <person name="Takaki Y."/>
            <person name="Nishi S."/>
            <person name="Hori S."/>
            <person name="Arai W."/>
            <person name="Tsubouchi T."/>
            <person name="Morono Y."/>
            <person name="Uchiyama I."/>
            <person name="Ito T."/>
            <person name="Fujiyama A."/>
            <person name="Inagaki F."/>
            <person name="Takami H."/>
        </authorList>
    </citation>
    <scope>NUCLEOTIDE SEQUENCE</scope>
    <source>
        <strain evidence="6">Expedition CK06-06</strain>
    </source>
</reference>
<organism evidence="6">
    <name type="scientific">marine sediment metagenome</name>
    <dbReference type="NCBI Taxonomy" id="412755"/>
    <lineage>
        <taxon>unclassified sequences</taxon>
        <taxon>metagenomes</taxon>
        <taxon>ecological metagenomes</taxon>
    </lineage>
</organism>
<dbReference type="GO" id="GO:0016491">
    <property type="term" value="F:oxidoreductase activity"/>
    <property type="evidence" value="ECO:0007669"/>
    <property type="project" value="UniProtKB-KW"/>
</dbReference>
<feature type="non-terminal residue" evidence="6">
    <location>
        <position position="1"/>
    </location>
</feature>
<keyword evidence="5" id="KW-0411">Iron-sulfur</keyword>
<keyword evidence="4" id="KW-0408">Iron</keyword>
<keyword evidence="2" id="KW-0479">Metal-binding</keyword>
<sequence>RGRKAWVELADLTGFEGRCDALYFTTDAKAEPPNEVGPQMDTWRRRLLRLPAVPPSAGEFDAVVVGGGIAGTSAAIAAARMGCNVALVQDRPVLGGNASSEVRVHTGGQVGPNIVGEINAPYNKGAGATPHPTLRLD</sequence>
<dbReference type="GO" id="GO:0046872">
    <property type="term" value="F:metal ion binding"/>
    <property type="evidence" value="ECO:0007669"/>
    <property type="project" value="UniProtKB-KW"/>
</dbReference>
<keyword evidence="3" id="KW-0560">Oxidoreductase</keyword>
<accession>X0Y7I4</accession>
<evidence type="ECO:0000256" key="1">
    <source>
        <dbReference type="ARBA" id="ARBA00022485"/>
    </source>
</evidence>
<protein>
    <recommendedName>
        <fullName evidence="7">FAD-dependent oxidoreductase</fullName>
    </recommendedName>
</protein>
<dbReference type="EMBL" id="BARS01057500">
    <property type="protein sequence ID" value="GAG51725.1"/>
    <property type="molecule type" value="Genomic_DNA"/>
</dbReference>
<evidence type="ECO:0000256" key="5">
    <source>
        <dbReference type="ARBA" id="ARBA00023014"/>
    </source>
</evidence>
<evidence type="ECO:0000256" key="4">
    <source>
        <dbReference type="ARBA" id="ARBA00023004"/>
    </source>
</evidence>
<dbReference type="PANTHER" id="PTHR43498:SF1">
    <property type="entry name" value="COB--COM HETERODISULFIDE REDUCTASE IRON-SULFUR SUBUNIT A"/>
    <property type="match status" value="1"/>
</dbReference>
<proteinExistence type="predicted"/>
<evidence type="ECO:0000256" key="2">
    <source>
        <dbReference type="ARBA" id="ARBA00022723"/>
    </source>
</evidence>
<evidence type="ECO:0000256" key="3">
    <source>
        <dbReference type="ARBA" id="ARBA00023002"/>
    </source>
</evidence>